<comment type="caution">
    <text evidence="2">The sequence shown here is derived from an EMBL/GenBank/DDBJ whole genome shotgun (WGS) entry which is preliminary data.</text>
</comment>
<comment type="similarity">
    <text evidence="1">Belongs to the peptidase S58 family.</text>
</comment>
<dbReference type="Pfam" id="PF03576">
    <property type="entry name" value="Peptidase_S58"/>
    <property type="match status" value="1"/>
</dbReference>
<organism evidence="2 3">
    <name type="scientific">Microbacterium azadirachtae</name>
    <dbReference type="NCBI Taxonomy" id="582680"/>
    <lineage>
        <taxon>Bacteria</taxon>
        <taxon>Bacillati</taxon>
        <taxon>Actinomycetota</taxon>
        <taxon>Actinomycetes</taxon>
        <taxon>Micrococcales</taxon>
        <taxon>Microbacteriaceae</taxon>
        <taxon>Microbacterium</taxon>
    </lineage>
</organism>
<name>A0A0F0LF20_9MICO</name>
<dbReference type="InterPro" id="IPR016117">
    <property type="entry name" value="ArgJ-like_dom_sf"/>
</dbReference>
<evidence type="ECO:0000313" key="3">
    <source>
        <dbReference type="Proteomes" id="UP000033740"/>
    </source>
</evidence>
<dbReference type="GO" id="GO:0004177">
    <property type="term" value="F:aminopeptidase activity"/>
    <property type="evidence" value="ECO:0007669"/>
    <property type="project" value="TreeGrafter"/>
</dbReference>
<protein>
    <submittedName>
        <fullName evidence="2">Peptidase family S58</fullName>
    </submittedName>
</protein>
<reference evidence="2 3" key="1">
    <citation type="submission" date="2015-02" db="EMBL/GenBank/DDBJ databases">
        <title>Draft genome sequences of ten Microbacterium spp. with emphasis on heavy metal contaminated environments.</title>
        <authorList>
            <person name="Corretto E."/>
        </authorList>
    </citation>
    <scope>NUCLEOTIDE SEQUENCE [LARGE SCALE GENOMIC DNA]</scope>
    <source>
        <strain evidence="2 3">ARN176</strain>
    </source>
</reference>
<dbReference type="RefSeq" id="WP_045273845.1">
    <property type="nucleotide sequence ID" value="NZ_JYIX01000040.1"/>
</dbReference>
<dbReference type="PANTHER" id="PTHR36512">
    <property type="entry name" value="D-AMINOPEPTIDASE"/>
    <property type="match status" value="1"/>
</dbReference>
<keyword evidence="3" id="KW-1185">Reference proteome</keyword>
<proteinExistence type="inferred from homology"/>
<dbReference type="Gene3D" id="3.60.70.12">
    <property type="entry name" value="L-amino peptidase D-ALA esterase/amidase"/>
    <property type="match status" value="1"/>
</dbReference>
<dbReference type="STRING" id="582680.RS86_03830"/>
<dbReference type="PANTHER" id="PTHR36512:SF3">
    <property type="entry name" value="BLR5678 PROTEIN"/>
    <property type="match status" value="1"/>
</dbReference>
<dbReference type="AlphaFoldDB" id="A0A0F0LF20"/>
<dbReference type="PATRIC" id="fig|582680.6.peg.3917"/>
<sequence length="386" mass="39690">MTSHPPSPQPEGRPRARDLGIEFDGEPGALDAITDVPGLEVGFRTLIAGEGPHAVRSGVTAILPRGRGGVGDACAAAVHSFNGNGELTGRSWIDESGSVALPIAITNSHGVGPVHAGVDAWLAANRPDLAAQWLLPVVGETWDGYLNDINGAHVRPEHAVQALDAATAGPVAEGNVGGGTGMNCYGFKGGTGTASRVVHHGEDEYVVAALIQANFGSRAELRLHGIPLGRQTAAPNPMGDTDWFAQDRAAGRAVGGAGSAIVVIATNAPLLPGQCAALARRGALGLGRSGTTGSHFSGDIVLALSTANPGALSSVFPSDERAEYEQLRFVPWGRMDPFLTAAVQAVDEAVWNALVAAEDMVGRDGHESVALPHDEVRAAVARLAER</sequence>
<evidence type="ECO:0000313" key="2">
    <source>
        <dbReference type="EMBL" id="KJL30885.1"/>
    </source>
</evidence>
<gene>
    <name evidence="2" type="ORF">RS86_03830</name>
</gene>
<dbReference type="CDD" id="cd02253">
    <property type="entry name" value="DmpA"/>
    <property type="match status" value="1"/>
</dbReference>
<dbReference type="InterPro" id="IPR005321">
    <property type="entry name" value="Peptidase_S58_DmpA"/>
</dbReference>
<dbReference type="Proteomes" id="UP000033740">
    <property type="component" value="Unassembled WGS sequence"/>
</dbReference>
<dbReference type="EMBL" id="JYIX01000040">
    <property type="protein sequence ID" value="KJL30885.1"/>
    <property type="molecule type" value="Genomic_DNA"/>
</dbReference>
<evidence type="ECO:0000256" key="1">
    <source>
        <dbReference type="ARBA" id="ARBA00007068"/>
    </source>
</evidence>
<dbReference type="SUPFAM" id="SSF56266">
    <property type="entry name" value="DmpA/ArgJ-like"/>
    <property type="match status" value="1"/>
</dbReference>
<accession>A0A0F0LF20</accession>